<gene>
    <name evidence="3" type="ORF">HNR21_001777</name>
</gene>
<proteinExistence type="predicted"/>
<dbReference type="PANTHER" id="PTHR30466">
    <property type="entry name" value="FLAVIN REDUCTASE"/>
    <property type="match status" value="1"/>
</dbReference>
<evidence type="ECO:0000256" key="1">
    <source>
        <dbReference type="ARBA" id="ARBA00023002"/>
    </source>
</evidence>
<dbReference type="Pfam" id="PF01613">
    <property type="entry name" value="Flavin_Reduct"/>
    <property type="match status" value="1"/>
</dbReference>
<dbReference type="GO" id="GO:0042602">
    <property type="term" value="F:riboflavin reductase (NADPH) activity"/>
    <property type="evidence" value="ECO:0007669"/>
    <property type="project" value="TreeGrafter"/>
</dbReference>
<feature type="domain" description="Flavin reductase like" evidence="2">
    <location>
        <begin position="19"/>
        <end position="164"/>
    </location>
</feature>
<organism evidence="3 4">
    <name type="scientific">Thermomonospora cellulosilytica</name>
    <dbReference type="NCBI Taxonomy" id="1411118"/>
    <lineage>
        <taxon>Bacteria</taxon>
        <taxon>Bacillati</taxon>
        <taxon>Actinomycetota</taxon>
        <taxon>Actinomycetes</taxon>
        <taxon>Streptosporangiales</taxon>
        <taxon>Thermomonosporaceae</taxon>
        <taxon>Thermomonospora</taxon>
    </lineage>
</organism>
<dbReference type="InterPro" id="IPR050268">
    <property type="entry name" value="NADH-dep_flavin_reductase"/>
</dbReference>
<dbReference type="PANTHER" id="PTHR30466:SF1">
    <property type="entry name" value="FMN REDUCTASE (NADH) RUTF"/>
    <property type="match status" value="1"/>
</dbReference>
<dbReference type="SUPFAM" id="SSF50475">
    <property type="entry name" value="FMN-binding split barrel"/>
    <property type="match status" value="1"/>
</dbReference>
<dbReference type="InterPro" id="IPR002563">
    <property type="entry name" value="Flavin_Rdtase-like_dom"/>
</dbReference>
<dbReference type="GO" id="GO:0010181">
    <property type="term" value="F:FMN binding"/>
    <property type="evidence" value="ECO:0007669"/>
    <property type="project" value="InterPro"/>
</dbReference>
<dbReference type="SMART" id="SM00903">
    <property type="entry name" value="Flavin_Reduct"/>
    <property type="match status" value="1"/>
</dbReference>
<evidence type="ECO:0000313" key="4">
    <source>
        <dbReference type="Proteomes" id="UP000539313"/>
    </source>
</evidence>
<keyword evidence="4" id="KW-1185">Reference proteome</keyword>
<dbReference type="GO" id="GO:0006208">
    <property type="term" value="P:pyrimidine nucleobase catabolic process"/>
    <property type="evidence" value="ECO:0007669"/>
    <property type="project" value="TreeGrafter"/>
</dbReference>
<dbReference type="EMBL" id="JACJII010000001">
    <property type="protein sequence ID" value="MBA9002895.1"/>
    <property type="molecule type" value="Genomic_DNA"/>
</dbReference>
<protein>
    <submittedName>
        <fullName evidence="3">Flavin reductase (DIM6/NTAB) family NADH-FMN oxidoreductase RutF</fullName>
    </submittedName>
</protein>
<dbReference type="InterPro" id="IPR012349">
    <property type="entry name" value="Split_barrel_FMN-bd"/>
</dbReference>
<dbReference type="Proteomes" id="UP000539313">
    <property type="component" value="Unassembled WGS sequence"/>
</dbReference>
<dbReference type="RefSeq" id="WP_182704809.1">
    <property type="nucleotide sequence ID" value="NZ_JACJII010000001.1"/>
</dbReference>
<evidence type="ECO:0000259" key="2">
    <source>
        <dbReference type="SMART" id="SM00903"/>
    </source>
</evidence>
<comment type="caution">
    <text evidence="3">The sequence shown here is derived from an EMBL/GenBank/DDBJ whole genome shotgun (WGS) entry which is preliminary data.</text>
</comment>
<keyword evidence="1" id="KW-0560">Oxidoreductase</keyword>
<evidence type="ECO:0000313" key="3">
    <source>
        <dbReference type="EMBL" id="MBA9002895.1"/>
    </source>
</evidence>
<dbReference type="Gene3D" id="2.30.110.10">
    <property type="entry name" value="Electron Transport, Fmn-binding Protein, Chain A"/>
    <property type="match status" value="1"/>
</dbReference>
<dbReference type="AlphaFoldDB" id="A0A7W3R809"/>
<accession>A0A7W3R809</accession>
<reference evidence="3 4" key="1">
    <citation type="submission" date="2020-08" db="EMBL/GenBank/DDBJ databases">
        <title>Sequencing the genomes of 1000 actinobacteria strains.</title>
        <authorList>
            <person name="Klenk H.-P."/>
        </authorList>
    </citation>
    <scope>NUCLEOTIDE SEQUENCE [LARGE SCALE GENOMIC DNA]</scope>
    <source>
        <strain evidence="3 4">DSM 45823</strain>
    </source>
</reference>
<name>A0A7W3R809_9ACTN</name>
<sequence>MTETLTHSPVDTRRFRRALALHASGVVVVTARNAAGDPVGLTATSFSSVSLDPPLVSFYVAKSSATRPDLAQAEVFAVNLLAAHQVDVAARFARKDVDRFAVPTAWHPGPAGVPLLEEVTAHLLAVPYTTGEIGDHHLVVGLVIGTRTGHGGTPLLYHHGRFGRFLPYSS</sequence>